<dbReference type="OrthoDB" id="1262810at2759"/>
<dbReference type="InterPro" id="IPR058210">
    <property type="entry name" value="SACS/Nov_dom"/>
</dbReference>
<dbReference type="Pfam" id="PF25794">
    <property type="entry name" value="SACS"/>
    <property type="match status" value="1"/>
</dbReference>
<dbReference type="PANTHER" id="PTHR15600">
    <property type="entry name" value="SACSIN"/>
    <property type="match status" value="1"/>
</dbReference>
<dbReference type="InterPro" id="IPR052972">
    <property type="entry name" value="Sacsin_chaperone_reg"/>
</dbReference>
<keyword evidence="3" id="KW-1185">Reference proteome</keyword>
<evidence type="ECO:0000313" key="3">
    <source>
        <dbReference type="Proteomes" id="UP000037460"/>
    </source>
</evidence>
<dbReference type="InterPro" id="IPR036890">
    <property type="entry name" value="HATPase_C_sf"/>
</dbReference>
<dbReference type="AlphaFoldDB" id="A0A0M0K472"/>
<organism evidence="2 3">
    <name type="scientific">Chrysochromulina tobinii</name>
    <dbReference type="NCBI Taxonomy" id="1460289"/>
    <lineage>
        <taxon>Eukaryota</taxon>
        <taxon>Haptista</taxon>
        <taxon>Haptophyta</taxon>
        <taxon>Prymnesiophyceae</taxon>
        <taxon>Prymnesiales</taxon>
        <taxon>Chrysochromulinaceae</taxon>
        <taxon>Chrysochromulina</taxon>
    </lineage>
</organism>
<dbReference type="PANTHER" id="PTHR15600:SF42">
    <property type="entry name" value="SACSIN"/>
    <property type="match status" value="1"/>
</dbReference>
<protein>
    <recommendedName>
        <fullName evidence="1">Sacsin/Nov domain-containing protein</fullName>
    </recommendedName>
</protein>
<name>A0A0M0K472_9EUKA</name>
<reference evidence="3" key="1">
    <citation type="journal article" date="2015" name="PLoS Genet.">
        <title>Genome Sequence and Transcriptome Analyses of Chrysochromulina tobin: Metabolic Tools for Enhanced Algal Fitness in the Prominent Order Prymnesiales (Haptophyceae).</title>
        <authorList>
            <person name="Hovde B.T."/>
            <person name="Deodato C.R."/>
            <person name="Hunsperger H.M."/>
            <person name="Ryken S.A."/>
            <person name="Yost W."/>
            <person name="Jha R.K."/>
            <person name="Patterson J."/>
            <person name="Monnat R.J. Jr."/>
            <person name="Barlow S.B."/>
            <person name="Starkenburg S.R."/>
            <person name="Cattolico R.A."/>
        </authorList>
    </citation>
    <scope>NUCLEOTIDE SEQUENCE</scope>
    <source>
        <strain evidence="3">CCMP291</strain>
    </source>
</reference>
<gene>
    <name evidence="2" type="ORF">Ctob_009153</name>
</gene>
<dbReference type="Proteomes" id="UP000037460">
    <property type="component" value="Unassembled WGS sequence"/>
</dbReference>
<dbReference type="GO" id="GO:0030544">
    <property type="term" value="F:Hsp70 protein binding"/>
    <property type="evidence" value="ECO:0007669"/>
    <property type="project" value="TreeGrafter"/>
</dbReference>
<dbReference type="SUPFAM" id="SSF55874">
    <property type="entry name" value="ATPase domain of HSP90 chaperone/DNA topoisomerase II/histidine kinase"/>
    <property type="match status" value="1"/>
</dbReference>
<dbReference type="EMBL" id="JWZX01001582">
    <property type="protein sequence ID" value="KOO33173.1"/>
    <property type="molecule type" value="Genomic_DNA"/>
</dbReference>
<feature type="domain" description="Sacsin/Nov" evidence="1">
    <location>
        <begin position="8"/>
        <end position="245"/>
    </location>
</feature>
<comment type="caution">
    <text evidence="2">The sequence shown here is derived from an EMBL/GenBank/DDBJ whole genome shotgun (WGS) entry which is preliminary data.</text>
</comment>
<evidence type="ECO:0000313" key="2">
    <source>
        <dbReference type="EMBL" id="KOO33173.1"/>
    </source>
</evidence>
<proteinExistence type="predicted"/>
<dbReference type="NCBIfam" id="NF047352">
    <property type="entry name" value="P_loop_sacsin"/>
    <property type="match status" value="1"/>
</dbReference>
<feature type="non-terminal residue" evidence="2">
    <location>
        <position position="352"/>
    </location>
</feature>
<evidence type="ECO:0000259" key="1">
    <source>
        <dbReference type="Pfam" id="PF25794"/>
    </source>
</evidence>
<sequence length="352" mass="38323">MSDFGQKVDLCQRIRDVTTNYPEGALLKEMVQNADDAGARVFRVMLDYRSHGTSSLVAPKTGAFQGPSLNTYNDAVFTDTDFESIQHIGGSKKTEATARTKTGRFGVGFNSSYHVTDLPCFVSRRYLVMLDPHCAHLPNVSSSEPGKMINFLHPGMREKYADQLAPFRVFGCTMDTELNATIFRLALRTDEQAATSRISKRACSPAAARVLVDEFAAALPEVALFLTHIHTLEVYTWEAADAQPRLLRGLVVSDHATGAAPDRQRLHALVRSAMHDLRGVGIVEDTTRLAMRPSTPGGAADSSLWVVAQSMGGGKAREMSIDKDVADYGLQPVPWGGVSALITARHVADNSE</sequence>
<accession>A0A0M0K472</accession>